<organism evidence="2 5">
    <name type="scientific">Didymodactylos carnosus</name>
    <dbReference type="NCBI Taxonomy" id="1234261"/>
    <lineage>
        <taxon>Eukaryota</taxon>
        <taxon>Metazoa</taxon>
        <taxon>Spiralia</taxon>
        <taxon>Gnathifera</taxon>
        <taxon>Rotifera</taxon>
        <taxon>Eurotatoria</taxon>
        <taxon>Bdelloidea</taxon>
        <taxon>Philodinida</taxon>
        <taxon>Philodinidae</taxon>
        <taxon>Didymodactylos</taxon>
    </lineage>
</organism>
<proteinExistence type="predicted"/>
<keyword evidence="5" id="KW-1185">Reference proteome</keyword>
<dbReference type="Proteomes" id="UP000681722">
    <property type="component" value="Unassembled WGS sequence"/>
</dbReference>
<dbReference type="EMBL" id="CAJOBA010037014">
    <property type="protein sequence ID" value="CAF4034175.1"/>
    <property type="molecule type" value="Genomic_DNA"/>
</dbReference>
<dbReference type="Proteomes" id="UP000677228">
    <property type="component" value="Unassembled WGS sequence"/>
</dbReference>
<accession>A0A815AY00</accession>
<sequence>MCVYPNVSYLKFHSHAEELNDREISLFMEKLSNVIDLSKLTSLTFDLHSNHPVSRSVTALYLCNIGSVNIKLLTILADIFVRIDCLWLHFARLDDMYIILSLLLRRMREHLKVSRIDDISNQLQLKAFNIWLNDYIHLSGLETDFETDVQDYITLRMAIGEPDNGIFD</sequence>
<dbReference type="AlphaFoldDB" id="A0A815AY00"/>
<evidence type="ECO:0000313" key="2">
    <source>
        <dbReference type="EMBL" id="CAF1262740.1"/>
    </source>
</evidence>
<dbReference type="Proteomes" id="UP000663829">
    <property type="component" value="Unassembled WGS sequence"/>
</dbReference>
<dbReference type="Proteomes" id="UP000682733">
    <property type="component" value="Unassembled WGS sequence"/>
</dbReference>
<evidence type="ECO:0000313" key="4">
    <source>
        <dbReference type="EMBL" id="CAF4042171.1"/>
    </source>
</evidence>
<dbReference type="EMBL" id="CAJNOQ010010856">
    <property type="protein sequence ID" value="CAF1262740.1"/>
    <property type="molecule type" value="Genomic_DNA"/>
</dbReference>
<evidence type="ECO:0000313" key="1">
    <source>
        <dbReference type="EMBL" id="CAF1226067.1"/>
    </source>
</evidence>
<evidence type="ECO:0000313" key="5">
    <source>
        <dbReference type="Proteomes" id="UP000663829"/>
    </source>
</evidence>
<evidence type="ECO:0000313" key="3">
    <source>
        <dbReference type="EMBL" id="CAF4034175.1"/>
    </source>
</evidence>
<name>A0A815AY00_9BILA</name>
<reference evidence="2" key="1">
    <citation type="submission" date="2021-02" db="EMBL/GenBank/DDBJ databases">
        <authorList>
            <person name="Nowell W R."/>
        </authorList>
    </citation>
    <scope>NUCLEOTIDE SEQUENCE</scope>
</reference>
<comment type="caution">
    <text evidence="2">The sequence shown here is derived from an EMBL/GenBank/DDBJ whole genome shotgun (WGS) entry which is preliminary data.</text>
</comment>
<gene>
    <name evidence="2" type="ORF">GPM918_LOCUS26689</name>
    <name evidence="1" type="ORF">OVA965_LOCUS25151</name>
    <name evidence="4" type="ORF">SRO942_LOCUS26892</name>
    <name evidence="3" type="ORF">TMI583_LOCUS25880</name>
</gene>
<dbReference type="EMBL" id="CAJNOK010015471">
    <property type="protein sequence ID" value="CAF1226067.1"/>
    <property type="molecule type" value="Genomic_DNA"/>
</dbReference>
<dbReference type="EMBL" id="CAJOBC010019515">
    <property type="protein sequence ID" value="CAF4042171.1"/>
    <property type="molecule type" value="Genomic_DNA"/>
</dbReference>
<protein>
    <submittedName>
        <fullName evidence="2">Uncharacterized protein</fullName>
    </submittedName>
</protein>